<feature type="domain" description="C2H2-type" evidence="7">
    <location>
        <begin position="643"/>
        <end position="670"/>
    </location>
</feature>
<comment type="caution">
    <text evidence="8">The sequence shown here is derived from an EMBL/GenBank/DDBJ whole genome shotgun (WGS) entry which is preliminary data.</text>
</comment>
<name>A0ABP1RMJ4_9HEXA</name>
<keyword evidence="4" id="KW-0862">Zinc</keyword>
<feature type="region of interest" description="Disordered" evidence="6">
    <location>
        <begin position="713"/>
        <end position="754"/>
    </location>
</feature>
<feature type="compositionally biased region" description="Low complexity" evidence="6">
    <location>
        <begin position="737"/>
        <end position="747"/>
    </location>
</feature>
<proteinExistence type="predicted"/>
<feature type="compositionally biased region" description="Low complexity" evidence="6">
    <location>
        <begin position="303"/>
        <end position="316"/>
    </location>
</feature>
<accession>A0ABP1RMJ4</accession>
<dbReference type="PANTHER" id="PTHR24408">
    <property type="entry name" value="ZINC FINGER PROTEIN"/>
    <property type="match status" value="1"/>
</dbReference>
<keyword evidence="9" id="KW-1185">Reference proteome</keyword>
<feature type="domain" description="C2H2-type" evidence="7">
    <location>
        <begin position="685"/>
        <end position="708"/>
    </location>
</feature>
<gene>
    <name evidence="8" type="ORF">ODALV1_LOCUS23955</name>
</gene>
<evidence type="ECO:0000256" key="1">
    <source>
        <dbReference type="ARBA" id="ARBA00022723"/>
    </source>
</evidence>
<evidence type="ECO:0000256" key="6">
    <source>
        <dbReference type="SAM" id="MobiDB-lite"/>
    </source>
</evidence>
<dbReference type="InterPro" id="IPR036236">
    <property type="entry name" value="Znf_C2H2_sf"/>
</dbReference>
<feature type="compositionally biased region" description="Low complexity" evidence="6">
    <location>
        <begin position="518"/>
        <end position="532"/>
    </location>
</feature>
<reference evidence="8 9" key="1">
    <citation type="submission" date="2024-08" db="EMBL/GenBank/DDBJ databases">
        <authorList>
            <person name="Cucini C."/>
            <person name="Frati F."/>
        </authorList>
    </citation>
    <scope>NUCLEOTIDE SEQUENCE [LARGE SCALE GENOMIC DNA]</scope>
</reference>
<organism evidence="8 9">
    <name type="scientific">Orchesella dallaii</name>
    <dbReference type="NCBI Taxonomy" id="48710"/>
    <lineage>
        <taxon>Eukaryota</taxon>
        <taxon>Metazoa</taxon>
        <taxon>Ecdysozoa</taxon>
        <taxon>Arthropoda</taxon>
        <taxon>Hexapoda</taxon>
        <taxon>Collembola</taxon>
        <taxon>Entomobryomorpha</taxon>
        <taxon>Entomobryoidea</taxon>
        <taxon>Orchesellidae</taxon>
        <taxon>Orchesellinae</taxon>
        <taxon>Orchesella</taxon>
    </lineage>
</organism>
<keyword evidence="2" id="KW-0677">Repeat</keyword>
<keyword evidence="3 5" id="KW-0863">Zinc-finger</keyword>
<evidence type="ECO:0000313" key="8">
    <source>
        <dbReference type="EMBL" id="CAL8130947.1"/>
    </source>
</evidence>
<feature type="region of interest" description="Disordered" evidence="6">
    <location>
        <begin position="506"/>
        <end position="644"/>
    </location>
</feature>
<feature type="compositionally biased region" description="Low complexity" evidence="6">
    <location>
        <begin position="618"/>
        <end position="637"/>
    </location>
</feature>
<dbReference type="PANTHER" id="PTHR24408:SF28">
    <property type="entry name" value="ZINC FINGER PROTEIN 423"/>
    <property type="match status" value="1"/>
</dbReference>
<keyword evidence="1" id="KW-0479">Metal-binding</keyword>
<dbReference type="SUPFAM" id="SSF57667">
    <property type="entry name" value="beta-beta-alpha zinc fingers"/>
    <property type="match status" value="1"/>
</dbReference>
<dbReference type="PROSITE" id="PS50157">
    <property type="entry name" value="ZINC_FINGER_C2H2_2"/>
    <property type="match status" value="2"/>
</dbReference>
<feature type="compositionally biased region" description="Low complexity" evidence="6">
    <location>
        <begin position="556"/>
        <end position="602"/>
    </location>
</feature>
<dbReference type="Pfam" id="PF02389">
    <property type="entry name" value="Cornifin"/>
    <property type="match status" value="1"/>
</dbReference>
<sequence length="754" mass="84395">MEVEMEGNPGGGGGVVEVNFVAPSTAEVEVNSEPEPVVPLSIPDLPPKFSKALCIFCASICPASFTILNGKVIRIVQEEPPPVVNDNENEEKGEDSQPPVPEVGIIERQLRSLFIIRRILDVGPDLCSKLLGDFDGSLDPEHWVNVCDECQSPVYEFYQAQMEVSKLETKMTRIKTKMKEIIKESGNEISENPAPGEMEDISFTVWRGIRNETMRVFDDPPPPASAPEMTQDKNHGPIFTFSGNTISIEEFKVISNFRTKRKSQESIEMPSKKRPPAVIPPPVKVHEKVVEVIIPQPPPLPPQDNNQPSSSASSVVTFSQRSQRPIIFYKCDKCGALVKGKKERINRHIELHNQETETGMKGMNCEICKWLVNERSLTTHNYLWHSERTRNLSFENVVIRPFSSWKLPKVPNYVARRQNNRRTVYVCTHCKGLTLGSKKMMEEHSKLHDMKGGNICLACGWRIAPGKMRVHVIYKHNENLKRNKLKLRQGAGAGIGGVEEAKEIVNTSENEQQLLPAEPSQPKSPEPSQSKPPELHQPKSPEPSQSKTPEPHQSKSPEPSQPEPAESNQPKSPELSQPKSPQPSHSKSPQSSQPKSPEPSDSISPQSTQPKSPEPSHSKSPQPSQSKSPQPSQSKSPQPERLHKCDDCGELFKTKRRLQIHRELEGGNNNNLEPCIAKRLQVILFNCDRCGISFKREAWLESHKKMVHMDGTFDKSFDGKKNGRRTTPKTSTKKTSETPSPSSTQEEIVVIDLE</sequence>
<evidence type="ECO:0000256" key="5">
    <source>
        <dbReference type="PROSITE-ProRule" id="PRU00042"/>
    </source>
</evidence>
<evidence type="ECO:0000313" key="9">
    <source>
        <dbReference type="Proteomes" id="UP001642540"/>
    </source>
</evidence>
<dbReference type="Proteomes" id="UP001642540">
    <property type="component" value="Unassembled WGS sequence"/>
</dbReference>
<dbReference type="EMBL" id="CAXLJM020000086">
    <property type="protein sequence ID" value="CAL8130947.1"/>
    <property type="molecule type" value="Genomic_DNA"/>
</dbReference>
<dbReference type="InterPro" id="IPR013087">
    <property type="entry name" value="Znf_C2H2_type"/>
</dbReference>
<dbReference type="Gene3D" id="3.30.160.60">
    <property type="entry name" value="Classic Zinc Finger"/>
    <property type="match status" value="1"/>
</dbReference>
<feature type="region of interest" description="Disordered" evidence="6">
    <location>
        <begin position="295"/>
        <end position="316"/>
    </location>
</feature>
<protein>
    <recommendedName>
        <fullName evidence="7">C2H2-type domain-containing protein</fullName>
    </recommendedName>
</protein>
<dbReference type="SMART" id="SM00355">
    <property type="entry name" value="ZnF_C2H2"/>
    <property type="match status" value="5"/>
</dbReference>
<evidence type="ECO:0000256" key="2">
    <source>
        <dbReference type="ARBA" id="ARBA00022737"/>
    </source>
</evidence>
<dbReference type="PROSITE" id="PS00028">
    <property type="entry name" value="ZINC_FINGER_C2H2_1"/>
    <property type="match status" value="1"/>
</dbReference>
<evidence type="ECO:0000256" key="4">
    <source>
        <dbReference type="ARBA" id="ARBA00022833"/>
    </source>
</evidence>
<evidence type="ECO:0000256" key="3">
    <source>
        <dbReference type="ARBA" id="ARBA00022771"/>
    </source>
</evidence>
<evidence type="ECO:0000259" key="7">
    <source>
        <dbReference type="PROSITE" id="PS50157"/>
    </source>
</evidence>